<sequence>MRFATYESSGAEHSAVLDADGDRLHPLDESLTALVTRGDPDALRAAGERALAGPAGPRLAEVRLLAPFQAPSIRDFVGFEAHIEGVSKSLDGLEHVPEVWYRAPAFYFTNPHASYGAHDGVPVPAGCRVLDFELEVGAVIGRSGRNLTPDQAGAHILGYLVFNDWSARDLQKPERELGLGFSKGKDFANTLGPWLVTADEVEQHRDADGYLDLAMSVSLNGGLIGRDTLANASWTFEEMIAYATRDAWVRPGDILGSGTCGWGALAEHWGRNGERTPPPLQPGDEVTLTVEGLGTVSNRILPGPEQAYLPRARKRGRSPRP</sequence>
<evidence type="ECO:0000313" key="3">
    <source>
        <dbReference type="EMBL" id="MFC1401002.1"/>
    </source>
</evidence>
<evidence type="ECO:0000313" key="4">
    <source>
        <dbReference type="Proteomes" id="UP001592528"/>
    </source>
</evidence>
<dbReference type="GO" id="GO:0016787">
    <property type="term" value="F:hydrolase activity"/>
    <property type="evidence" value="ECO:0007669"/>
    <property type="project" value="UniProtKB-KW"/>
</dbReference>
<evidence type="ECO:0000259" key="2">
    <source>
        <dbReference type="Pfam" id="PF01557"/>
    </source>
</evidence>
<gene>
    <name evidence="3" type="ORF">ACEZDJ_06860</name>
</gene>
<reference evidence="3 4" key="1">
    <citation type="submission" date="2024-09" db="EMBL/GenBank/DDBJ databases">
        <authorList>
            <person name="Lee S.D."/>
        </authorList>
    </citation>
    <scope>NUCLEOTIDE SEQUENCE [LARGE SCALE GENOMIC DNA]</scope>
    <source>
        <strain evidence="3 4">N1-5</strain>
    </source>
</reference>
<dbReference type="InterPro" id="IPR036663">
    <property type="entry name" value="Fumarylacetoacetase_C_sf"/>
</dbReference>
<comment type="caution">
    <text evidence="3">The sequence shown here is derived from an EMBL/GenBank/DDBJ whole genome shotgun (WGS) entry which is preliminary data.</text>
</comment>
<evidence type="ECO:0000256" key="1">
    <source>
        <dbReference type="SAM" id="MobiDB-lite"/>
    </source>
</evidence>
<dbReference type="Pfam" id="PF01557">
    <property type="entry name" value="FAA_hydrolase"/>
    <property type="match status" value="1"/>
</dbReference>
<accession>A0ABV6UHT3</accession>
<feature type="region of interest" description="Disordered" evidence="1">
    <location>
        <begin position="299"/>
        <end position="321"/>
    </location>
</feature>
<name>A0ABV6UHT3_9ACTN</name>
<feature type="compositionally biased region" description="Basic residues" evidence="1">
    <location>
        <begin position="311"/>
        <end position="321"/>
    </location>
</feature>
<organism evidence="3 4">
    <name type="scientific">Streptacidiphilus cavernicola</name>
    <dbReference type="NCBI Taxonomy" id="3342716"/>
    <lineage>
        <taxon>Bacteria</taxon>
        <taxon>Bacillati</taxon>
        <taxon>Actinomycetota</taxon>
        <taxon>Actinomycetes</taxon>
        <taxon>Kitasatosporales</taxon>
        <taxon>Streptomycetaceae</taxon>
        <taxon>Streptacidiphilus</taxon>
    </lineage>
</organism>
<dbReference type="EMBL" id="JBHEZZ010000003">
    <property type="protein sequence ID" value="MFC1401002.1"/>
    <property type="molecule type" value="Genomic_DNA"/>
</dbReference>
<dbReference type="Gene3D" id="3.90.850.10">
    <property type="entry name" value="Fumarylacetoacetase-like, C-terminal domain"/>
    <property type="match status" value="1"/>
</dbReference>
<feature type="domain" description="Fumarylacetoacetase-like C-terminal" evidence="2">
    <location>
        <begin position="74"/>
        <end position="300"/>
    </location>
</feature>
<dbReference type="RefSeq" id="WP_030252136.1">
    <property type="nucleotide sequence ID" value="NZ_JBHEZZ010000003.1"/>
</dbReference>
<dbReference type="Proteomes" id="UP001592528">
    <property type="component" value="Unassembled WGS sequence"/>
</dbReference>
<protein>
    <submittedName>
        <fullName evidence="3">Fumarylacetoacetate hydrolase family protein</fullName>
    </submittedName>
</protein>
<dbReference type="InterPro" id="IPR011234">
    <property type="entry name" value="Fumarylacetoacetase-like_C"/>
</dbReference>
<keyword evidence="4" id="KW-1185">Reference proteome</keyword>
<dbReference type="SUPFAM" id="SSF56529">
    <property type="entry name" value="FAH"/>
    <property type="match status" value="1"/>
</dbReference>
<keyword evidence="3" id="KW-0378">Hydrolase</keyword>
<dbReference type="PANTHER" id="PTHR43211">
    <property type="entry name" value="FUMARYLACETOACETATE HYDROLASE"/>
    <property type="match status" value="1"/>
</dbReference>
<dbReference type="PANTHER" id="PTHR43211:SF1">
    <property type="entry name" value="BLL6422 PROTEIN"/>
    <property type="match status" value="1"/>
</dbReference>
<proteinExistence type="predicted"/>